<proteinExistence type="inferred from homology"/>
<dbReference type="AlphaFoldDB" id="A0A2A2JEE6"/>
<keyword evidence="4 7" id="KW-0653">Protein transport</keyword>
<comment type="subunit">
    <text evidence="6">Component of the ESCRT-I complex (endosomal sorting complex required for transport I).</text>
</comment>
<evidence type="ECO:0000256" key="8">
    <source>
        <dbReference type="PROSITE-ProRule" id="PRU00642"/>
    </source>
</evidence>
<protein>
    <recommendedName>
        <fullName evidence="7">Vacuolar protein sorting-associated protein 28 homolog</fullName>
    </recommendedName>
</protein>
<evidence type="ECO:0000256" key="4">
    <source>
        <dbReference type="ARBA" id="ARBA00022927"/>
    </source>
</evidence>
<evidence type="ECO:0000256" key="1">
    <source>
        <dbReference type="ARBA" id="ARBA00004177"/>
    </source>
</evidence>
<evidence type="ECO:0000313" key="12">
    <source>
        <dbReference type="Proteomes" id="UP000218231"/>
    </source>
</evidence>
<keyword evidence="2 7" id="KW-0813">Transport</keyword>
<feature type="domain" description="VPS28 C-terminal" evidence="9">
    <location>
        <begin position="108"/>
        <end position="204"/>
    </location>
</feature>
<feature type="domain" description="VPS28 N-terminal" evidence="10">
    <location>
        <begin position="1"/>
        <end position="104"/>
    </location>
</feature>
<dbReference type="PANTHER" id="PTHR12937:SF0">
    <property type="entry name" value="VACUOLAR PROTEIN SORTING-ASSOCIATED PROTEIN 28 HOMOLOG"/>
    <property type="match status" value="1"/>
</dbReference>
<organism evidence="11 12">
    <name type="scientific">Diploscapter pachys</name>
    <dbReference type="NCBI Taxonomy" id="2018661"/>
    <lineage>
        <taxon>Eukaryota</taxon>
        <taxon>Metazoa</taxon>
        <taxon>Ecdysozoa</taxon>
        <taxon>Nematoda</taxon>
        <taxon>Chromadorea</taxon>
        <taxon>Rhabditida</taxon>
        <taxon>Rhabditina</taxon>
        <taxon>Rhabditomorpha</taxon>
        <taxon>Rhabditoidea</taxon>
        <taxon>Rhabditidae</taxon>
        <taxon>Diploscapter</taxon>
    </lineage>
</organism>
<dbReference type="InterPro" id="IPR017899">
    <property type="entry name" value="VPS28_C"/>
</dbReference>
<comment type="similarity">
    <text evidence="7 8">Belongs to the VPS28 family.</text>
</comment>
<dbReference type="GO" id="GO:0044877">
    <property type="term" value="F:protein-containing complex binding"/>
    <property type="evidence" value="ECO:0007669"/>
    <property type="project" value="TreeGrafter"/>
</dbReference>
<evidence type="ECO:0000256" key="3">
    <source>
        <dbReference type="ARBA" id="ARBA00022753"/>
    </source>
</evidence>
<comment type="function">
    <text evidence="7">Component of the ESCRT-I complex (endosomal sorting complex required for transport I), a regulator of vesicular trafficking process.</text>
</comment>
<dbReference type="Gene3D" id="1.20.1440.200">
    <property type="match status" value="1"/>
</dbReference>
<dbReference type="GO" id="GO:0043328">
    <property type="term" value="P:protein transport to vacuole involved in ubiquitin-dependent protein catabolic process via the multivesicular body sorting pathway"/>
    <property type="evidence" value="ECO:0007669"/>
    <property type="project" value="TreeGrafter"/>
</dbReference>
<dbReference type="InterPro" id="IPR038358">
    <property type="entry name" value="VPS28_N_sf"/>
</dbReference>
<dbReference type="InterPro" id="IPR037202">
    <property type="entry name" value="ESCRT_assembly_dom"/>
</dbReference>
<dbReference type="PROSITE" id="PS51310">
    <property type="entry name" value="VPS28_C"/>
    <property type="match status" value="1"/>
</dbReference>
<sequence>MSNNQNLMREVRLYENSSEREQMENMSELFAVLNALECLEKMFSRDHVTAEVYKTECFKLLDQYKVAMRLVHGTNVEEFAQKYRLHCPAALERIREGRPITVKDDRGNLLKNVAYIVEVFITCSDQLKLNVRAVDELYPNLNELYNAINSTSRLPDDQNITGKVKKWHDRLSQMAASEEITDDDARQMIMDLDQAYHAFVKFLNDQMHVTNFYDSHLSYKDVRGPQKLGSGHRKFSQR</sequence>
<name>A0A2A2JEE6_9BILA</name>
<dbReference type="PIRSF" id="PIRSF017535">
    <property type="entry name" value="VPS28"/>
    <property type="match status" value="1"/>
</dbReference>
<keyword evidence="3 7" id="KW-0967">Endosome</keyword>
<dbReference type="Pfam" id="PF03997">
    <property type="entry name" value="VPS28"/>
    <property type="match status" value="1"/>
</dbReference>
<evidence type="ECO:0000256" key="5">
    <source>
        <dbReference type="ARBA" id="ARBA00056039"/>
    </source>
</evidence>
<evidence type="ECO:0000256" key="7">
    <source>
        <dbReference type="PIRNR" id="PIRNR017535"/>
    </source>
</evidence>
<dbReference type="SUPFAM" id="SSF140111">
    <property type="entry name" value="Endosomal sorting complex assembly domain"/>
    <property type="match status" value="1"/>
</dbReference>
<keyword evidence="12" id="KW-1185">Reference proteome</keyword>
<comment type="subcellular location">
    <subcellularLocation>
        <location evidence="1">Endosome</location>
    </subcellularLocation>
</comment>
<evidence type="ECO:0000259" key="9">
    <source>
        <dbReference type="PROSITE" id="PS51310"/>
    </source>
</evidence>
<accession>A0A2A2JEE6</accession>
<comment type="function">
    <text evidence="5">Component of the ESCRT-I complex, a regulator of vesicular trafficking process.</text>
</comment>
<dbReference type="Proteomes" id="UP000218231">
    <property type="component" value="Unassembled WGS sequence"/>
</dbReference>
<dbReference type="FunFam" id="1.20.120.1130:FF:000001">
    <property type="entry name" value="Vacuolar protein sorting-associated protein 28 homolog"/>
    <property type="match status" value="1"/>
</dbReference>
<dbReference type="GO" id="GO:0000813">
    <property type="term" value="C:ESCRT I complex"/>
    <property type="evidence" value="ECO:0007669"/>
    <property type="project" value="UniProtKB-UniRule"/>
</dbReference>
<reference evidence="11 12" key="1">
    <citation type="journal article" date="2017" name="Curr. Biol.">
        <title>Genome architecture and evolution of a unichromosomal asexual nematode.</title>
        <authorList>
            <person name="Fradin H."/>
            <person name="Zegar C."/>
            <person name="Gutwein M."/>
            <person name="Lucas J."/>
            <person name="Kovtun M."/>
            <person name="Corcoran D."/>
            <person name="Baugh L.R."/>
            <person name="Kiontke K."/>
            <person name="Gunsalus K."/>
            <person name="Fitch D.H."/>
            <person name="Piano F."/>
        </authorList>
    </citation>
    <scope>NUCLEOTIDE SEQUENCE [LARGE SCALE GENOMIC DNA]</scope>
    <source>
        <strain evidence="11">PF1309</strain>
    </source>
</reference>
<gene>
    <name evidence="11" type="ORF">WR25_18033</name>
</gene>
<dbReference type="InterPro" id="IPR007143">
    <property type="entry name" value="Vps28"/>
</dbReference>
<dbReference type="InterPro" id="IPR017898">
    <property type="entry name" value="VPS28_N"/>
</dbReference>
<dbReference type="EMBL" id="LIAE01010490">
    <property type="protein sequence ID" value="PAV59949.1"/>
    <property type="molecule type" value="Genomic_DNA"/>
</dbReference>
<evidence type="ECO:0000256" key="6">
    <source>
        <dbReference type="ARBA" id="ARBA00066174"/>
    </source>
</evidence>
<evidence type="ECO:0000256" key="2">
    <source>
        <dbReference type="ARBA" id="ARBA00022448"/>
    </source>
</evidence>
<dbReference type="InterPro" id="IPR037206">
    <property type="entry name" value="VPS28_C_sf"/>
</dbReference>
<evidence type="ECO:0000313" key="11">
    <source>
        <dbReference type="EMBL" id="PAV59949.1"/>
    </source>
</evidence>
<comment type="caution">
    <text evidence="11">The sequence shown here is derived from an EMBL/GenBank/DDBJ whole genome shotgun (WGS) entry which is preliminary data.</text>
</comment>
<dbReference type="OrthoDB" id="2671at2759"/>
<dbReference type="PANTHER" id="PTHR12937">
    <property type="entry name" value="VACUOLAR PROTEIN SORTING 28, ISOFORM 2 VPS28"/>
    <property type="match status" value="1"/>
</dbReference>
<dbReference type="PROSITE" id="PS51313">
    <property type="entry name" value="VPS28_N"/>
    <property type="match status" value="1"/>
</dbReference>
<evidence type="ECO:0000259" key="10">
    <source>
        <dbReference type="PROSITE" id="PS51313"/>
    </source>
</evidence>
<dbReference type="STRING" id="2018661.A0A2A2JEE6"/>
<dbReference type="SUPFAM" id="SSF140427">
    <property type="entry name" value="VPS28 C-terminal domain-like"/>
    <property type="match status" value="1"/>
</dbReference>
<dbReference type="Gene3D" id="1.20.120.1130">
    <property type="match status" value="1"/>
</dbReference>